<dbReference type="EMBL" id="CP146256">
    <property type="protein sequence ID" value="XAH72435.1"/>
    <property type="molecule type" value="Genomic_DNA"/>
</dbReference>
<dbReference type="RefSeq" id="WP_342756051.1">
    <property type="nucleotide sequence ID" value="NZ_CP146256.1"/>
</dbReference>
<organism evidence="2 3">
    <name type="scientific">Kineothrix sedimenti</name>
    <dbReference type="NCBI Taxonomy" id="3123317"/>
    <lineage>
        <taxon>Bacteria</taxon>
        <taxon>Bacillati</taxon>
        <taxon>Bacillota</taxon>
        <taxon>Clostridia</taxon>
        <taxon>Lachnospirales</taxon>
        <taxon>Lachnospiraceae</taxon>
        <taxon>Kineothrix</taxon>
    </lineage>
</organism>
<dbReference type="Gene3D" id="3.40.630.30">
    <property type="match status" value="1"/>
</dbReference>
<gene>
    <name evidence="2" type="ORF">V6984_12975</name>
</gene>
<evidence type="ECO:0000313" key="3">
    <source>
        <dbReference type="Proteomes" id="UP001451571"/>
    </source>
</evidence>
<dbReference type="PROSITE" id="PS51186">
    <property type="entry name" value="GNAT"/>
    <property type="match status" value="1"/>
</dbReference>
<dbReference type="Proteomes" id="UP001451571">
    <property type="component" value="Chromosome"/>
</dbReference>
<sequence>MELKKLKYKRAQFDNIDTLLNIIHRCMKEVNYKDYTIEQFQKYLAAFTQEWLKDIIENRHYYEVWYENKIIACGGVSRDYSQENQSYFTAIFVNPDYRGLGVGKKLIYYLESDEWCQDSTLIEVPSSKSSHGFYHKLGYEYKNIPPIFNEEDGSTIMYKNK</sequence>
<accession>A0ABZ3ESC0</accession>
<dbReference type="Pfam" id="PF00583">
    <property type="entry name" value="Acetyltransf_1"/>
    <property type="match status" value="1"/>
</dbReference>
<name>A0ABZ3ESC0_9FIRM</name>
<dbReference type="SUPFAM" id="SSF55729">
    <property type="entry name" value="Acyl-CoA N-acyltransferases (Nat)"/>
    <property type="match status" value="1"/>
</dbReference>
<reference evidence="2 3" key="1">
    <citation type="submission" date="2024-02" db="EMBL/GenBank/DDBJ databases">
        <title>Bacterial strain from lacustrine sediment.</title>
        <authorList>
            <person name="Petit C."/>
            <person name="Fadhlaoui K."/>
        </authorList>
    </citation>
    <scope>NUCLEOTIDE SEQUENCE [LARGE SCALE GENOMIC DNA]</scope>
    <source>
        <strain evidence="2 3">IPX-CK</strain>
    </source>
</reference>
<dbReference type="CDD" id="cd04301">
    <property type="entry name" value="NAT_SF"/>
    <property type="match status" value="1"/>
</dbReference>
<dbReference type="InterPro" id="IPR000182">
    <property type="entry name" value="GNAT_dom"/>
</dbReference>
<keyword evidence="3" id="KW-1185">Reference proteome</keyword>
<evidence type="ECO:0000313" key="2">
    <source>
        <dbReference type="EMBL" id="XAH72435.1"/>
    </source>
</evidence>
<dbReference type="InterPro" id="IPR016181">
    <property type="entry name" value="Acyl_CoA_acyltransferase"/>
</dbReference>
<proteinExistence type="predicted"/>
<feature type="domain" description="N-acetyltransferase" evidence="1">
    <location>
        <begin position="6"/>
        <end position="161"/>
    </location>
</feature>
<protein>
    <submittedName>
        <fullName evidence="2">GNAT family N-acetyltransferase</fullName>
    </submittedName>
</protein>
<evidence type="ECO:0000259" key="1">
    <source>
        <dbReference type="PROSITE" id="PS51186"/>
    </source>
</evidence>